<dbReference type="PANTHER" id="PTHR31517:SF51">
    <property type="entry name" value="PEROXIDASE 55"/>
    <property type="match status" value="1"/>
</dbReference>
<reference evidence="18" key="4">
    <citation type="submission" date="2019-03" db="UniProtKB">
        <authorList>
            <consortium name="EnsemblPlants"/>
        </authorList>
    </citation>
    <scope>IDENTIFICATION</scope>
</reference>
<keyword evidence="9" id="KW-0376">Hydrogen peroxide</keyword>
<sequence length="247" mass="25684">MAIASSSGGAGALVLAFVTVVVLLSPSLSAPLDGACFHSATCPQLESIVLPSVQAALQREVALAADLLRIFFHDCFPQGCDSVYLKGSGTKPAMGPITTLQPRAQQLVEEIRAKVHAACSATVSCADISALATRDAIVLSGRPNYTVRAARFLEVAPGARSPTRPLGTKAASRSPPSGPTDFGCARAVDSLLPMSGTPAFMSPEVARGEEQGSASDVWALGFTSCRRRRGRRRTGSTRTGVEGERGD</sequence>
<name>A0A453F3F2_AEGTS</name>
<evidence type="ECO:0000256" key="14">
    <source>
        <dbReference type="RuleBase" id="RU004241"/>
    </source>
</evidence>
<keyword evidence="3" id="KW-0575">Peroxidase</keyword>
<dbReference type="Gramene" id="AET3Gv20559400.1">
    <property type="protein sequence ID" value="AET3Gv20559400.1"/>
    <property type="gene ID" value="AET3Gv20559400"/>
</dbReference>
<dbReference type="PRINTS" id="PR00458">
    <property type="entry name" value="PEROXIDASE"/>
</dbReference>
<feature type="binding site" evidence="11">
    <location>
        <position position="82"/>
    </location>
    <ligand>
        <name>Ca(2+)</name>
        <dbReference type="ChEBI" id="CHEBI:29108"/>
        <label>1</label>
    </ligand>
</feature>
<feature type="disulfide bond" evidence="13">
    <location>
        <begin position="42"/>
        <end position="119"/>
    </location>
</feature>
<evidence type="ECO:0000256" key="10">
    <source>
        <dbReference type="PIRSR" id="PIRSR600823-1"/>
    </source>
</evidence>
<feature type="region of interest" description="Disordered" evidence="15">
    <location>
        <begin position="228"/>
        <end position="247"/>
    </location>
</feature>
<feature type="disulfide bond" evidence="13">
    <location>
        <begin position="75"/>
        <end position="80"/>
    </location>
</feature>
<dbReference type="AlphaFoldDB" id="A0A453F3F2"/>
<dbReference type="PROSITE" id="PS50873">
    <property type="entry name" value="PEROXIDASE_4"/>
    <property type="match status" value="1"/>
</dbReference>
<protein>
    <recommendedName>
        <fullName evidence="17">Plant heme peroxidase family profile domain-containing protein</fullName>
    </recommendedName>
</protein>
<dbReference type="GO" id="GO:0006979">
    <property type="term" value="P:response to oxidative stress"/>
    <property type="evidence" value="ECO:0007669"/>
    <property type="project" value="InterPro"/>
</dbReference>
<dbReference type="STRING" id="200361.A0A453F3F2"/>
<dbReference type="InterPro" id="IPR010255">
    <property type="entry name" value="Haem_peroxidase_sf"/>
</dbReference>
<dbReference type="Pfam" id="PF00141">
    <property type="entry name" value="peroxidase"/>
    <property type="match status" value="1"/>
</dbReference>
<keyword evidence="13" id="KW-1015">Disulfide bond</keyword>
<evidence type="ECO:0000256" key="9">
    <source>
        <dbReference type="ARBA" id="ARBA00023324"/>
    </source>
</evidence>
<dbReference type="PROSITE" id="PS00436">
    <property type="entry name" value="PEROXIDASE_2"/>
    <property type="match status" value="1"/>
</dbReference>
<dbReference type="Gene3D" id="1.10.520.10">
    <property type="match status" value="1"/>
</dbReference>
<evidence type="ECO:0000256" key="3">
    <source>
        <dbReference type="ARBA" id="ARBA00022559"/>
    </source>
</evidence>
<evidence type="ECO:0000256" key="8">
    <source>
        <dbReference type="ARBA" id="ARBA00023004"/>
    </source>
</evidence>
<evidence type="ECO:0000256" key="6">
    <source>
        <dbReference type="ARBA" id="ARBA00022837"/>
    </source>
</evidence>
<keyword evidence="16" id="KW-0732">Signal</keyword>
<dbReference type="GO" id="GO:0140825">
    <property type="term" value="F:lactoperoxidase activity"/>
    <property type="evidence" value="ECO:0007669"/>
    <property type="project" value="UniProtKB-EC"/>
</dbReference>
<feature type="region of interest" description="Disordered" evidence="15">
    <location>
        <begin position="158"/>
        <end position="183"/>
    </location>
</feature>
<keyword evidence="6 11" id="KW-0106">Calcium</keyword>
<dbReference type="GeneID" id="109732688"/>
<dbReference type="EnsemblPlants" id="AET3Gv20559400.1">
    <property type="protein sequence ID" value="AET3Gv20559400.1"/>
    <property type="gene ID" value="AET3Gv20559400"/>
</dbReference>
<comment type="catalytic activity">
    <reaction evidence="1">
        <text>2 a phenolic donor + H2O2 = 2 a phenolic radical donor + 2 H2O</text>
        <dbReference type="Rhea" id="RHEA:56136"/>
        <dbReference type="ChEBI" id="CHEBI:15377"/>
        <dbReference type="ChEBI" id="CHEBI:16240"/>
        <dbReference type="ChEBI" id="CHEBI:139520"/>
        <dbReference type="ChEBI" id="CHEBI:139521"/>
        <dbReference type="EC" id="1.11.1.7"/>
    </reaction>
</comment>
<keyword evidence="19" id="KW-1185">Reference proteome</keyword>
<dbReference type="GO" id="GO:0046872">
    <property type="term" value="F:metal ion binding"/>
    <property type="evidence" value="ECO:0007669"/>
    <property type="project" value="UniProtKB-KW"/>
</dbReference>
<reference evidence="19" key="2">
    <citation type="journal article" date="2017" name="Nat. Plants">
        <title>The Aegilops tauschii genome reveals multiple impacts of transposons.</title>
        <authorList>
            <person name="Zhao G."/>
            <person name="Zou C."/>
            <person name="Li K."/>
            <person name="Wang K."/>
            <person name="Li T."/>
            <person name="Gao L."/>
            <person name="Zhang X."/>
            <person name="Wang H."/>
            <person name="Yang Z."/>
            <person name="Liu X."/>
            <person name="Jiang W."/>
            <person name="Mao L."/>
            <person name="Kong X."/>
            <person name="Jiao Y."/>
            <person name="Jia J."/>
        </authorList>
    </citation>
    <scope>NUCLEOTIDE SEQUENCE [LARGE SCALE GENOMIC DNA]</scope>
    <source>
        <strain evidence="19">cv. AL8/78</strain>
    </source>
</reference>
<evidence type="ECO:0000256" key="7">
    <source>
        <dbReference type="ARBA" id="ARBA00023002"/>
    </source>
</evidence>
<dbReference type="InterPro" id="IPR011009">
    <property type="entry name" value="Kinase-like_dom_sf"/>
</dbReference>
<dbReference type="SUPFAM" id="SSF48113">
    <property type="entry name" value="Heme-dependent peroxidases"/>
    <property type="match status" value="1"/>
</dbReference>
<keyword evidence="8" id="KW-0408">Iron</keyword>
<feature type="binding site" evidence="11">
    <location>
        <position position="79"/>
    </location>
    <ligand>
        <name>Ca(2+)</name>
        <dbReference type="ChEBI" id="CHEBI:29108"/>
        <label>1</label>
    </ligand>
</feature>
<feature type="domain" description="Plant heme peroxidase family profile" evidence="17">
    <location>
        <begin position="37"/>
        <end position="247"/>
    </location>
</feature>
<evidence type="ECO:0000256" key="13">
    <source>
        <dbReference type="PIRSR" id="PIRSR600823-5"/>
    </source>
</evidence>
<evidence type="ECO:0000256" key="5">
    <source>
        <dbReference type="ARBA" id="ARBA00022723"/>
    </source>
</evidence>
<reference evidence="19" key="1">
    <citation type="journal article" date="2014" name="Science">
        <title>Ancient hybridizations among the ancestral genomes of bread wheat.</title>
        <authorList>
            <consortium name="International Wheat Genome Sequencing Consortium,"/>
            <person name="Marcussen T."/>
            <person name="Sandve S.R."/>
            <person name="Heier L."/>
            <person name="Spannagl M."/>
            <person name="Pfeifer M."/>
            <person name="Jakobsen K.S."/>
            <person name="Wulff B.B."/>
            <person name="Steuernagel B."/>
            <person name="Mayer K.F."/>
            <person name="Olsen O.A."/>
        </authorList>
    </citation>
    <scope>NUCLEOTIDE SEQUENCE [LARGE SCALE GENOMIC DNA]</scope>
    <source>
        <strain evidence="19">cv. AL8/78</strain>
    </source>
</reference>
<dbReference type="Proteomes" id="UP000015105">
    <property type="component" value="Chromosome 3D"/>
</dbReference>
<feature type="active site" description="Proton acceptor" evidence="10">
    <location>
        <position position="73"/>
    </location>
</feature>
<dbReference type="InterPro" id="IPR002016">
    <property type="entry name" value="Haem_peroxidase"/>
</dbReference>
<evidence type="ECO:0000313" key="18">
    <source>
        <dbReference type="EnsemblPlants" id="AET3Gv20559400.1"/>
    </source>
</evidence>
<dbReference type="PRINTS" id="PR00461">
    <property type="entry name" value="PLPEROXIDASE"/>
</dbReference>
<evidence type="ECO:0000256" key="2">
    <source>
        <dbReference type="ARBA" id="ARBA00001970"/>
    </source>
</evidence>
<feature type="site" description="Transition state stabilizer" evidence="12">
    <location>
        <position position="69"/>
    </location>
</feature>
<feature type="binding site" evidence="11">
    <location>
        <position position="81"/>
    </location>
    <ligand>
        <name>Ca(2+)</name>
        <dbReference type="ChEBI" id="CHEBI:29108"/>
        <label>1</label>
    </ligand>
</feature>
<evidence type="ECO:0000259" key="17">
    <source>
        <dbReference type="PROSITE" id="PS50873"/>
    </source>
</evidence>
<feature type="signal peptide" evidence="16">
    <location>
        <begin position="1"/>
        <end position="29"/>
    </location>
</feature>
<dbReference type="PANTHER" id="PTHR31517">
    <property type="match status" value="1"/>
</dbReference>
<comment type="cofactor">
    <cofactor evidence="2">
        <name>heme b</name>
        <dbReference type="ChEBI" id="CHEBI:60344"/>
    </cofactor>
</comment>
<keyword evidence="4" id="KW-0349">Heme</keyword>
<evidence type="ECO:0000256" key="1">
    <source>
        <dbReference type="ARBA" id="ARBA00000189"/>
    </source>
</evidence>
<evidence type="ECO:0000313" key="19">
    <source>
        <dbReference type="Proteomes" id="UP000015105"/>
    </source>
</evidence>
<feature type="chain" id="PRO_5019071847" description="Plant heme peroxidase family profile domain-containing protein" evidence="16">
    <location>
        <begin position="30"/>
        <end position="247"/>
    </location>
</feature>
<evidence type="ECO:0000256" key="12">
    <source>
        <dbReference type="PIRSR" id="PIRSR600823-4"/>
    </source>
</evidence>
<reference evidence="18" key="5">
    <citation type="journal article" date="2021" name="G3 (Bethesda)">
        <title>Aegilops tauschii genome assembly Aet v5.0 features greater sequence contiguity and improved annotation.</title>
        <authorList>
            <person name="Wang L."/>
            <person name="Zhu T."/>
            <person name="Rodriguez J.C."/>
            <person name="Deal K.R."/>
            <person name="Dubcovsky J."/>
            <person name="McGuire P.E."/>
            <person name="Lux T."/>
            <person name="Spannagl M."/>
            <person name="Mayer K.F.X."/>
            <person name="Baldrich P."/>
            <person name="Meyers B.C."/>
            <person name="Huo N."/>
            <person name="Gu Y.Q."/>
            <person name="Zhou H."/>
            <person name="Devos K.M."/>
            <person name="Bennetzen J.L."/>
            <person name="Unver T."/>
            <person name="Budak H."/>
            <person name="Gulick P.J."/>
            <person name="Galiba G."/>
            <person name="Kalapos B."/>
            <person name="Nelson D.R."/>
            <person name="Li P."/>
            <person name="You F.M."/>
            <person name="Luo M.C."/>
            <person name="Dvorak J."/>
        </authorList>
    </citation>
    <scope>NUCLEOTIDE SEQUENCE [LARGE SCALE GENOMIC DNA]</scope>
    <source>
        <strain evidence="18">cv. AL8/78</strain>
    </source>
</reference>
<dbReference type="InterPro" id="IPR019794">
    <property type="entry name" value="Peroxidases_AS"/>
</dbReference>
<dbReference type="GO" id="GO:0042744">
    <property type="term" value="P:hydrogen peroxide catabolic process"/>
    <property type="evidence" value="ECO:0007669"/>
    <property type="project" value="UniProtKB-KW"/>
</dbReference>
<comment type="similarity">
    <text evidence="14">Belongs to the peroxidase family.</text>
</comment>
<feature type="binding site" evidence="11">
    <location>
        <position position="74"/>
    </location>
    <ligand>
        <name>Ca(2+)</name>
        <dbReference type="ChEBI" id="CHEBI:29108"/>
        <label>1</label>
    </ligand>
</feature>
<evidence type="ECO:0000256" key="16">
    <source>
        <dbReference type="SAM" id="SignalP"/>
    </source>
</evidence>
<proteinExistence type="inferred from homology"/>
<accession>A0A453F3F2</accession>
<keyword evidence="5 11" id="KW-0479">Metal-binding</keyword>
<organism evidence="18 19">
    <name type="scientific">Aegilops tauschii subsp. strangulata</name>
    <name type="common">Goatgrass</name>
    <dbReference type="NCBI Taxonomy" id="200361"/>
    <lineage>
        <taxon>Eukaryota</taxon>
        <taxon>Viridiplantae</taxon>
        <taxon>Streptophyta</taxon>
        <taxon>Embryophyta</taxon>
        <taxon>Tracheophyta</taxon>
        <taxon>Spermatophyta</taxon>
        <taxon>Magnoliopsida</taxon>
        <taxon>Liliopsida</taxon>
        <taxon>Poales</taxon>
        <taxon>Poaceae</taxon>
        <taxon>BOP clade</taxon>
        <taxon>Pooideae</taxon>
        <taxon>Triticodae</taxon>
        <taxon>Triticeae</taxon>
        <taxon>Triticinae</taxon>
        <taxon>Aegilops</taxon>
    </lineage>
</organism>
<reference evidence="18" key="3">
    <citation type="journal article" date="2017" name="Nature">
        <title>Genome sequence of the progenitor of the wheat D genome Aegilops tauschii.</title>
        <authorList>
            <person name="Luo M.C."/>
            <person name="Gu Y.Q."/>
            <person name="Puiu D."/>
            <person name="Wang H."/>
            <person name="Twardziok S.O."/>
            <person name="Deal K.R."/>
            <person name="Huo N."/>
            <person name="Zhu T."/>
            <person name="Wang L."/>
            <person name="Wang Y."/>
            <person name="McGuire P.E."/>
            <person name="Liu S."/>
            <person name="Long H."/>
            <person name="Ramasamy R.K."/>
            <person name="Rodriguez J.C."/>
            <person name="Van S.L."/>
            <person name="Yuan L."/>
            <person name="Wang Z."/>
            <person name="Xia Z."/>
            <person name="Xiao L."/>
            <person name="Anderson O.D."/>
            <person name="Ouyang S."/>
            <person name="Liang Y."/>
            <person name="Zimin A.V."/>
            <person name="Pertea G."/>
            <person name="Qi P."/>
            <person name="Bennetzen J.L."/>
            <person name="Dai X."/>
            <person name="Dawson M.W."/>
            <person name="Muller H.G."/>
            <person name="Kugler K."/>
            <person name="Rivarola-Duarte L."/>
            <person name="Spannagl M."/>
            <person name="Mayer K.F.X."/>
            <person name="Lu F.H."/>
            <person name="Bevan M.W."/>
            <person name="Leroy P."/>
            <person name="Li P."/>
            <person name="You F.M."/>
            <person name="Sun Q."/>
            <person name="Liu Z."/>
            <person name="Lyons E."/>
            <person name="Wicker T."/>
            <person name="Salzberg S.L."/>
            <person name="Devos K.M."/>
            <person name="Dvorak J."/>
        </authorList>
    </citation>
    <scope>NUCLEOTIDE SEQUENCE [LARGE SCALE GENOMIC DNA]</scope>
    <source>
        <strain evidence="18">cv. AL8/78</strain>
    </source>
</reference>
<dbReference type="InterPro" id="IPR000823">
    <property type="entry name" value="Peroxidase_pln"/>
</dbReference>
<dbReference type="SUPFAM" id="SSF56112">
    <property type="entry name" value="Protein kinase-like (PK-like)"/>
    <property type="match status" value="1"/>
</dbReference>
<evidence type="ECO:0000256" key="4">
    <source>
        <dbReference type="ARBA" id="ARBA00022617"/>
    </source>
</evidence>
<dbReference type="RefSeq" id="XP_020147468.2">
    <property type="nucleotide sequence ID" value="XM_020291879.2"/>
</dbReference>
<evidence type="ECO:0000256" key="11">
    <source>
        <dbReference type="PIRSR" id="PIRSR600823-3"/>
    </source>
</evidence>
<comment type="cofactor">
    <cofactor evidence="11">
        <name>Ca(2+)</name>
        <dbReference type="ChEBI" id="CHEBI:29108"/>
    </cofactor>
    <text evidence="11">Binds 2 calcium ions per subunit.</text>
</comment>
<dbReference type="GO" id="GO:0020037">
    <property type="term" value="F:heme binding"/>
    <property type="evidence" value="ECO:0007669"/>
    <property type="project" value="InterPro"/>
</dbReference>
<dbReference type="Gene3D" id="1.10.510.10">
    <property type="entry name" value="Transferase(Phosphotransferase) domain 1"/>
    <property type="match status" value="1"/>
</dbReference>
<keyword evidence="7" id="KW-0560">Oxidoreductase</keyword>
<evidence type="ECO:0000256" key="15">
    <source>
        <dbReference type="SAM" id="MobiDB-lite"/>
    </source>
</evidence>